<keyword evidence="3" id="KW-0408">Iron</keyword>
<evidence type="ECO:0000313" key="5">
    <source>
        <dbReference type="Proteomes" id="UP000324800"/>
    </source>
</evidence>
<feature type="non-terminal residue" evidence="4">
    <location>
        <position position="1"/>
    </location>
</feature>
<keyword evidence="2" id="KW-0479">Metal-binding</keyword>
<gene>
    <name evidence="4" type="ORF">EZS28_045717</name>
</gene>
<dbReference type="Proteomes" id="UP000324800">
    <property type="component" value="Unassembled WGS sequence"/>
</dbReference>
<dbReference type="GO" id="GO:0046872">
    <property type="term" value="F:metal ion binding"/>
    <property type="evidence" value="ECO:0007669"/>
    <property type="project" value="UniProtKB-KW"/>
</dbReference>
<evidence type="ECO:0000313" key="4">
    <source>
        <dbReference type="EMBL" id="KAA6358756.1"/>
    </source>
</evidence>
<comment type="similarity">
    <text evidence="1">Belongs to the hemerythrin family.</text>
</comment>
<sequence>TMILVALPWGFSMQDRTNQSQRLIDLMPYHENEKEMALLPSMRTGHVKMDKQREIIMDQGEQIINAMRRYDQIGTIIQLFDVLIGSVQKTFSEEDKEMEEKEYDIEKAIHHIEDHIILRQRLTLLLDELRSLSGKPEAVQNTVRKTLTRLFDHLFLDQDVAFVQTSFSSEEQMESKRQEKNIRINRKRRN</sequence>
<evidence type="ECO:0000256" key="1">
    <source>
        <dbReference type="ARBA" id="ARBA00010587"/>
    </source>
</evidence>
<dbReference type="Gene3D" id="1.20.120.50">
    <property type="entry name" value="Hemerythrin-like"/>
    <property type="match status" value="1"/>
</dbReference>
<dbReference type="InterPro" id="IPR035938">
    <property type="entry name" value="Hemerythrin-like_sf"/>
</dbReference>
<organism evidence="4 5">
    <name type="scientific">Streblomastix strix</name>
    <dbReference type="NCBI Taxonomy" id="222440"/>
    <lineage>
        <taxon>Eukaryota</taxon>
        <taxon>Metamonada</taxon>
        <taxon>Preaxostyla</taxon>
        <taxon>Oxymonadida</taxon>
        <taxon>Streblomastigidae</taxon>
        <taxon>Streblomastix</taxon>
    </lineage>
</organism>
<protein>
    <submittedName>
        <fullName evidence="4">Uncharacterized protein</fullName>
    </submittedName>
</protein>
<name>A0A5J4TJW2_9EUKA</name>
<evidence type="ECO:0000256" key="3">
    <source>
        <dbReference type="ARBA" id="ARBA00023004"/>
    </source>
</evidence>
<dbReference type="AlphaFoldDB" id="A0A5J4TJW2"/>
<dbReference type="EMBL" id="SNRW01029408">
    <property type="protein sequence ID" value="KAA6358756.1"/>
    <property type="molecule type" value="Genomic_DNA"/>
</dbReference>
<dbReference type="SUPFAM" id="SSF47188">
    <property type="entry name" value="Hemerythrin-like"/>
    <property type="match status" value="1"/>
</dbReference>
<reference evidence="4 5" key="1">
    <citation type="submission" date="2019-03" db="EMBL/GenBank/DDBJ databases">
        <title>Single cell metagenomics reveals metabolic interactions within the superorganism composed of flagellate Streblomastix strix and complex community of Bacteroidetes bacteria on its surface.</title>
        <authorList>
            <person name="Treitli S.C."/>
            <person name="Kolisko M."/>
            <person name="Husnik F."/>
            <person name="Keeling P."/>
            <person name="Hampl V."/>
        </authorList>
    </citation>
    <scope>NUCLEOTIDE SEQUENCE [LARGE SCALE GENOMIC DNA]</scope>
    <source>
        <strain evidence="4">ST1C</strain>
    </source>
</reference>
<evidence type="ECO:0000256" key="2">
    <source>
        <dbReference type="ARBA" id="ARBA00022723"/>
    </source>
</evidence>
<comment type="caution">
    <text evidence="4">The sequence shown here is derived from an EMBL/GenBank/DDBJ whole genome shotgun (WGS) entry which is preliminary data.</text>
</comment>
<accession>A0A5J4TJW2</accession>
<proteinExistence type="inferred from homology"/>